<gene>
    <name evidence="1" type="ORF">HDF14_003524</name>
</gene>
<dbReference type="AlphaFoldDB" id="A0A9X0QGP2"/>
<evidence type="ECO:0000313" key="1">
    <source>
        <dbReference type="EMBL" id="MBB5329895.1"/>
    </source>
</evidence>
<reference evidence="1 2" key="1">
    <citation type="submission" date="2020-08" db="EMBL/GenBank/DDBJ databases">
        <title>Genomic Encyclopedia of Type Strains, Phase IV (KMG-V): Genome sequencing to study the core and pangenomes of soil and plant-associated prokaryotes.</title>
        <authorList>
            <person name="Whitman W."/>
        </authorList>
    </citation>
    <scope>NUCLEOTIDE SEQUENCE [LARGE SCALE GENOMIC DNA]</scope>
    <source>
        <strain evidence="1 2">X5P2</strain>
    </source>
</reference>
<sequence>MNSYRYKITVEALTGAKGEPVEGQILSFEAANHDDILGIVERMRARLPFDGDTVASLGIGLKLFSEVALIQRNDPMFEMIRPALGEFVRALKQKSAAEPPASLGGLL</sequence>
<dbReference type="EMBL" id="JACHEB010000008">
    <property type="protein sequence ID" value="MBB5329895.1"/>
    <property type="molecule type" value="Genomic_DNA"/>
</dbReference>
<evidence type="ECO:0000313" key="2">
    <source>
        <dbReference type="Proteomes" id="UP000535182"/>
    </source>
</evidence>
<accession>A0A9X0QGP2</accession>
<proteinExistence type="predicted"/>
<protein>
    <recommendedName>
        <fullName evidence="3">DUF3861 domain-containing protein</fullName>
    </recommendedName>
</protein>
<evidence type="ECO:0008006" key="3">
    <source>
        <dbReference type="Google" id="ProtNLM"/>
    </source>
</evidence>
<dbReference type="Pfam" id="PF12977">
    <property type="entry name" value="DUF3861"/>
    <property type="match status" value="1"/>
</dbReference>
<name>A0A9X0QGP2_9BACT</name>
<dbReference type="Proteomes" id="UP000535182">
    <property type="component" value="Unassembled WGS sequence"/>
</dbReference>
<dbReference type="Gene3D" id="3.10.20.850">
    <property type="entry name" value="Protein of unknown function DUF3861"/>
    <property type="match status" value="1"/>
</dbReference>
<keyword evidence="2" id="KW-1185">Reference proteome</keyword>
<comment type="caution">
    <text evidence="1">The sequence shown here is derived from an EMBL/GenBank/DDBJ whole genome shotgun (WGS) entry which is preliminary data.</text>
</comment>
<organism evidence="1 2">
    <name type="scientific">Tunturiibacter gelidiferens</name>
    <dbReference type="NCBI Taxonomy" id="3069689"/>
    <lineage>
        <taxon>Bacteria</taxon>
        <taxon>Pseudomonadati</taxon>
        <taxon>Acidobacteriota</taxon>
        <taxon>Terriglobia</taxon>
        <taxon>Terriglobales</taxon>
        <taxon>Acidobacteriaceae</taxon>
        <taxon>Tunturiibacter</taxon>
    </lineage>
</organism>
<dbReference type="InterPro" id="IPR024476">
    <property type="entry name" value="DUF3861"/>
</dbReference>
<dbReference type="RefSeq" id="WP_183978826.1">
    <property type="nucleotide sequence ID" value="NZ_JACHEB010000008.1"/>
</dbReference>
<dbReference type="InterPro" id="IPR038194">
    <property type="entry name" value="DUF3861_sf"/>
</dbReference>